<sequence length="235" mass="23405">MGTANGGSVRGRGWAAGAVAVVVVLGGGGCAGRGGEQRPGRLRDLLLSAERLPPGYVLRAGAAGLTTTGTPGGGAGPGPLVAVDCGEFDTGSFLTRHAPPLEDVAVGLERVPAGGRDRGWSGRESLERYPPGRAGRVLADLRAAALRCAAAGTAVVAGTGSERTVAVEPLGDGLLLRVTRRATGGGGPTWIDRTAVVRSGDVLLVVRESGGEQESAELPVVLGAAVAAYRDAAGE</sequence>
<keyword evidence="2" id="KW-1185">Reference proteome</keyword>
<evidence type="ECO:0008006" key="3">
    <source>
        <dbReference type="Google" id="ProtNLM"/>
    </source>
</evidence>
<organism evidence="1 2">
    <name type="scientific">Kitasatospora cineracea</name>
    <dbReference type="NCBI Taxonomy" id="88074"/>
    <lineage>
        <taxon>Bacteria</taxon>
        <taxon>Bacillati</taxon>
        <taxon>Actinomycetota</taxon>
        <taxon>Actinomycetes</taxon>
        <taxon>Kitasatosporales</taxon>
        <taxon>Streptomycetaceae</taxon>
        <taxon>Kitasatospora</taxon>
    </lineage>
</organism>
<dbReference type="RefSeq" id="WP_123818448.1">
    <property type="nucleotide sequence ID" value="NZ_RKQG01000001.1"/>
</dbReference>
<protein>
    <recommendedName>
        <fullName evidence="3">PknH-like protein</fullName>
    </recommendedName>
</protein>
<accession>A0A3N4SEB9</accession>
<name>A0A3N4SEB9_9ACTN</name>
<reference evidence="1 2" key="1">
    <citation type="submission" date="2018-11" db="EMBL/GenBank/DDBJ databases">
        <title>Sequencing the genomes of 1000 actinobacteria strains.</title>
        <authorList>
            <person name="Klenk H.-P."/>
        </authorList>
    </citation>
    <scope>NUCLEOTIDE SEQUENCE [LARGE SCALE GENOMIC DNA]</scope>
    <source>
        <strain evidence="1 2">DSM 44781</strain>
    </source>
</reference>
<dbReference type="EMBL" id="RKQG01000001">
    <property type="protein sequence ID" value="RPE34794.1"/>
    <property type="molecule type" value="Genomic_DNA"/>
</dbReference>
<evidence type="ECO:0000313" key="2">
    <source>
        <dbReference type="Proteomes" id="UP000266906"/>
    </source>
</evidence>
<evidence type="ECO:0000313" key="1">
    <source>
        <dbReference type="EMBL" id="RPE34794.1"/>
    </source>
</evidence>
<comment type="caution">
    <text evidence="1">The sequence shown here is derived from an EMBL/GenBank/DDBJ whole genome shotgun (WGS) entry which is preliminary data.</text>
</comment>
<proteinExistence type="predicted"/>
<dbReference type="Proteomes" id="UP000266906">
    <property type="component" value="Unassembled WGS sequence"/>
</dbReference>
<dbReference type="AlphaFoldDB" id="A0A3N4SEB9"/>
<gene>
    <name evidence="1" type="ORF">EDD38_3131</name>
</gene>